<comment type="caution">
    <text evidence="3">The sequence shown here is derived from an EMBL/GenBank/DDBJ whole genome shotgun (WGS) entry which is preliminary data.</text>
</comment>
<dbReference type="EMBL" id="JPME01000021">
    <property type="protein sequence ID" value="KEZ89025.1"/>
    <property type="molecule type" value="Genomic_DNA"/>
</dbReference>
<feature type="transmembrane region" description="Helical" evidence="1">
    <location>
        <begin position="12"/>
        <end position="30"/>
    </location>
</feature>
<reference evidence="3 4" key="1">
    <citation type="submission" date="2014-07" db="EMBL/GenBank/DDBJ databases">
        <title>Draft genome of Clostridium celerecrescens 152B isolated from sediments associated with methane hydrate from Krishna Godavari basin.</title>
        <authorList>
            <person name="Honkalas V.S."/>
            <person name="Dabir A.P."/>
            <person name="Arora P."/>
            <person name="Dhakephalkar P.K."/>
        </authorList>
    </citation>
    <scope>NUCLEOTIDE SEQUENCE [LARGE SCALE GENOMIC DNA]</scope>
    <source>
        <strain evidence="3 4">152B</strain>
    </source>
</reference>
<protein>
    <submittedName>
        <fullName evidence="3">Teicoplanin resistance protein VanZ</fullName>
    </submittedName>
</protein>
<name>A0A084JJ91_9FIRM</name>
<dbReference type="InterPro" id="IPR006976">
    <property type="entry name" value="VanZ-like"/>
</dbReference>
<dbReference type="PANTHER" id="PTHR36834">
    <property type="entry name" value="MEMBRANE PROTEIN-RELATED"/>
    <property type="match status" value="1"/>
</dbReference>
<dbReference type="Proteomes" id="UP000028525">
    <property type="component" value="Unassembled WGS sequence"/>
</dbReference>
<feature type="transmembrane region" description="Helical" evidence="1">
    <location>
        <begin position="103"/>
        <end position="123"/>
    </location>
</feature>
<keyword evidence="1" id="KW-1133">Transmembrane helix</keyword>
<sequence>MNKRKRIETVFLYGVFICYILLLIKILFLSRVSLLELFNNQRTVVRSINLIPFHSIMEYVSGGSENLKRFAFGNVVGNIAIFVPFGVYLPLFKNNKKVTTNLLFIIIVSIFVEIIQGLFGIGASDIDDVILNSFGGLLGILGYKLFLFILRDEKKAHTIITILSTIIGLPIVLYFLFFIKMRF</sequence>
<evidence type="ECO:0000313" key="4">
    <source>
        <dbReference type="Proteomes" id="UP000028525"/>
    </source>
</evidence>
<dbReference type="STRING" id="29354.IO98_17425"/>
<dbReference type="Pfam" id="PF04892">
    <property type="entry name" value="VanZ"/>
    <property type="match status" value="1"/>
</dbReference>
<dbReference type="PANTHER" id="PTHR36834:SF2">
    <property type="entry name" value="MEMBRANE PROTEIN"/>
    <property type="match status" value="1"/>
</dbReference>
<evidence type="ECO:0000313" key="3">
    <source>
        <dbReference type="EMBL" id="KEZ89025.1"/>
    </source>
</evidence>
<dbReference type="InterPro" id="IPR053150">
    <property type="entry name" value="Teicoplanin_resist-assoc"/>
</dbReference>
<organism evidence="3 4">
    <name type="scientific">Lacrimispora celerecrescens</name>
    <dbReference type="NCBI Taxonomy" id="29354"/>
    <lineage>
        <taxon>Bacteria</taxon>
        <taxon>Bacillati</taxon>
        <taxon>Bacillota</taxon>
        <taxon>Clostridia</taxon>
        <taxon>Lachnospirales</taxon>
        <taxon>Lachnospiraceae</taxon>
        <taxon>Lacrimispora</taxon>
    </lineage>
</organism>
<dbReference type="RefSeq" id="WP_038283250.1">
    <property type="nucleotide sequence ID" value="NZ_JPME01000021.1"/>
</dbReference>
<feature type="transmembrane region" description="Helical" evidence="1">
    <location>
        <begin position="159"/>
        <end position="179"/>
    </location>
</feature>
<keyword evidence="1" id="KW-0472">Membrane</keyword>
<evidence type="ECO:0000256" key="1">
    <source>
        <dbReference type="SAM" id="Phobius"/>
    </source>
</evidence>
<gene>
    <name evidence="3" type="ORF">IO98_17425</name>
</gene>
<evidence type="ECO:0000259" key="2">
    <source>
        <dbReference type="Pfam" id="PF04892"/>
    </source>
</evidence>
<keyword evidence="1" id="KW-0812">Transmembrane</keyword>
<feature type="transmembrane region" description="Helical" evidence="1">
    <location>
        <begin position="129"/>
        <end position="147"/>
    </location>
</feature>
<keyword evidence="4" id="KW-1185">Reference proteome</keyword>
<feature type="domain" description="VanZ-like" evidence="2">
    <location>
        <begin position="16"/>
        <end position="146"/>
    </location>
</feature>
<dbReference type="OrthoDB" id="4822551at2"/>
<proteinExistence type="predicted"/>
<accession>A0A084JJ91</accession>
<feature type="transmembrane region" description="Helical" evidence="1">
    <location>
        <begin position="70"/>
        <end position="91"/>
    </location>
</feature>
<dbReference type="AlphaFoldDB" id="A0A084JJ91"/>